<comment type="pathway">
    <text evidence="1 7">Cell wall biogenesis; peptidoglycan biosynthesis.</text>
</comment>
<evidence type="ECO:0000313" key="9">
    <source>
        <dbReference type="EMBL" id="BCR04573.1"/>
    </source>
</evidence>
<sequence>MLRSYLRHALIFPLAIGLLWAGDVCAQDLDARIRHNLEKELGGASQIPVMALGDAALMLQAELGEFYAERSFQPVWVAEGREKQAAVALVDILRGAAGEGLCPEDYHLGYLEDLLRLFEDYRRYGLEPDPAWLAQFEILLSDGLFRYASHLIQGRVDPAEVHDAWRASPRKADLAKLLRYAVDSERLETVLADLVPPHPGYQRLKSALKGLRRISALGGWATIPAGPLLRPGGSDPRLPLLRQRLWAEGDLVPPIDWSGGKYGEEAGDYPRQVEGRAGLINPGSRLVDVASTRYDSATIAAMRRFQRRHGLSPDGVLGPKTLTELNVSVEERIRQVELNLERWRWLPKSLGSRYLMVNAADFRLRVVEQGSTVLTMPVVVGTGYRKTPVFSAHMTYLEFAPYWIVPPTILREDKLPLIRSNPDWLRRHNYEIVPWGAAAERTIDPGEINWRTVRADRFPGVLRMRPGPWNPLGRVKFMFPNRYAVYLHDTPDRHLFNRNVRSFSSGCIRIERPLDLAQYLLENDGWDCEALIAKMRGSRPSRVELQRPLPVHILYWTAWVDEAGVLNFREDLYHRDLDLELALFEGGTAAGPAGETLAERAGG</sequence>
<name>A0ABN6DWS2_9BACT</name>
<keyword evidence="6 7" id="KW-0961">Cell wall biogenesis/degradation</keyword>
<keyword evidence="4 7" id="KW-0133">Cell shape</keyword>
<dbReference type="InterPro" id="IPR036365">
    <property type="entry name" value="PGBD-like_sf"/>
</dbReference>
<evidence type="ECO:0000256" key="2">
    <source>
        <dbReference type="ARBA" id="ARBA00005992"/>
    </source>
</evidence>
<reference evidence="9 10" key="1">
    <citation type="journal article" date="2016" name="C (Basel)">
        <title>Selective Growth of and Electricity Production by Marine Exoelectrogenic Bacteria in Self-Aggregated Hydrogel of Microbially Reduced Graphene Oxide.</title>
        <authorList>
            <person name="Yoshida N."/>
            <person name="Goto Y."/>
            <person name="Miyata Y."/>
        </authorList>
    </citation>
    <scope>NUCLEOTIDE SEQUENCE [LARGE SCALE GENOMIC DNA]</scope>
    <source>
        <strain evidence="9 10">NIT-T3</strain>
    </source>
</reference>
<dbReference type="PROSITE" id="PS52029">
    <property type="entry name" value="LD_TPASE"/>
    <property type="match status" value="1"/>
</dbReference>
<dbReference type="InterPro" id="IPR045380">
    <property type="entry name" value="LD_TPept_scaffold_dom"/>
</dbReference>
<protein>
    <submittedName>
        <fullName evidence="9">L,D-transpeptidase</fullName>
    </submittedName>
</protein>
<feature type="active site" description="Proton donor/acceptor" evidence="7">
    <location>
        <position position="488"/>
    </location>
</feature>
<dbReference type="Proteomes" id="UP001319827">
    <property type="component" value="Chromosome"/>
</dbReference>
<dbReference type="CDD" id="cd16913">
    <property type="entry name" value="YkuD_like"/>
    <property type="match status" value="1"/>
</dbReference>
<evidence type="ECO:0000256" key="7">
    <source>
        <dbReference type="PROSITE-ProRule" id="PRU01373"/>
    </source>
</evidence>
<keyword evidence="3" id="KW-0808">Transferase</keyword>
<dbReference type="EMBL" id="AP024355">
    <property type="protein sequence ID" value="BCR04573.1"/>
    <property type="molecule type" value="Genomic_DNA"/>
</dbReference>
<dbReference type="Gene3D" id="1.10.101.10">
    <property type="entry name" value="PGBD-like superfamily/PGBD"/>
    <property type="match status" value="1"/>
</dbReference>
<dbReference type="InterPro" id="IPR036366">
    <property type="entry name" value="PGBDSf"/>
</dbReference>
<evidence type="ECO:0000313" key="10">
    <source>
        <dbReference type="Proteomes" id="UP001319827"/>
    </source>
</evidence>
<reference evidence="9 10" key="2">
    <citation type="journal article" date="2021" name="Int. J. Syst. Evol. Microbiol.">
        <title>Isolation and Polyphasic Characterization of Desulfuromonas versatilis sp. Nov., an Electrogenic Bacteria Capable of Versatile Metabolism Isolated from a Graphene Oxide-Reducing Enrichment Culture.</title>
        <authorList>
            <person name="Xie L."/>
            <person name="Yoshida N."/>
            <person name="Ishii S."/>
            <person name="Meng L."/>
        </authorList>
    </citation>
    <scope>NUCLEOTIDE SEQUENCE [LARGE SCALE GENOMIC DNA]</scope>
    <source>
        <strain evidence="9 10">NIT-T3</strain>
    </source>
</reference>
<feature type="domain" description="L,D-TPase catalytic" evidence="8">
    <location>
        <begin position="353"/>
        <end position="546"/>
    </location>
</feature>
<dbReference type="PANTHER" id="PTHR41533:SF2">
    <property type="entry name" value="BLR7131 PROTEIN"/>
    <property type="match status" value="1"/>
</dbReference>
<evidence type="ECO:0000259" key="8">
    <source>
        <dbReference type="PROSITE" id="PS52029"/>
    </source>
</evidence>
<evidence type="ECO:0000256" key="1">
    <source>
        <dbReference type="ARBA" id="ARBA00004752"/>
    </source>
</evidence>
<organism evidence="9 10">
    <name type="scientific">Desulfuromonas versatilis</name>
    <dbReference type="NCBI Taxonomy" id="2802975"/>
    <lineage>
        <taxon>Bacteria</taxon>
        <taxon>Pseudomonadati</taxon>
        <taxon>Thermodesulfobacteriota</taxon>
        <taxon>Desulfuromonadia</taxon>
        <taxon>Desulfuromonadales</taxon>
        <taxon>Desulfuromonadaceae</taxon>
        <taxon>Desulfuromonas</taxon>
    </lineage>
</organism>
<evidence type="ECO:0000256" key="3">
    <source>
        <dbReference type="ARBA" id="ARBA00022679"/>
    </source>
</evidence>
<evidence type="ECO:0000256" key="5">
    <source>
        <dbReference type="ARBA" id="ARBA00022984"/>
    </source>
</evidence>
<keyword evidence="10" id="KW-1185">Reference proteome</keyword>
<dbReference type="InterPro" id="IPR052905">
    <property type="entry name" value="LD-transpeptidase_YkuD-like"/>
</dbReference>
<keyword evidence="5 7" id="KW-0573">Peptidoglycan synthesis</keyword>
<feature type="active site" description="Nucleophile" evidence="7">
    <location>
        <position position="507"/>
    </location>
</feature>
<dbReference type="SUPFAM" id="SSF141523">
    <property type="entry name" value="L,D-transpeptidase catalytic domain-like"/>
    <property type="match status" value="1"/>
</dbReference>
<dbReference type="Pfam" id="PF20142">
    <property type="entry name" value="Scaffold"/>
    <property type="match status" value="1"/>
</dbReference>
<evidence type="ECO:0000256" key="4">
    <source>
        <dbReference type="ARBA" id="ARBA00022960"/>
    </source>
</evidence>
<dbReference type="SUPFAM" id="SSF47090">
    <property type="entry name" value="PGBD-like"/>
    <property type="match status" value="1"/>
</dbReference>
<comment type="similarity">
    <text evidence="2">Belongs to the YkuD family.</text>
</comment>
<evidence type="ECO:0000256" key="6">
    <source>
        <dbReference type="ARBA" id="ARBA00023316"/>
    </source>
</evidence>
<accession>A0ABN6DWS2</accession>
<dbReference type="InterPro" id="IPR002477">
    <property type="entry name" value="Peptidoglycan-bd-like"/>
</dbReference>
<dbReference type="InterPro" id="IPR038063">
    <property type="entry name" value="Transpep_catalytic_dom"/>
</dbReference>
<dbReference type="PANTHER" id="PTHR41533">
    <property type="entry name" value="L,D-TRANSPEPTIDASE HI_1667-RELATED"/>
    <property type="match status" value="1"/>
</dbReference>
<dbReference type="Pfam" id="PF01471">
    <property type="entry name" value="PG_binding_1"/>
    <property type="match status" value="1"/>
</dbReference>
<dbReference type="Gene3D" id="2.40.440.10">
    <property type="entry name" value="L,D-transpeptidase catalytic domain-like"/>
    <property type="match status" value="1"/>
</dbReference>
<dbReference type="RefSeq" id="WP_221252030.1">
    <property type="nucleotide sequence ID" value="NZ_AP024355.1"/>
</dbReference>
<dbReference type="Pfam" id="PF03734">
    <property type="entry name" value="YkuD"/>
    <property type="match status" value="1"/>
</dbReference>
<proteinExistence type="inferred from homology"/>
<gene>
    <name evidence="9" type="ORF">DESUT3_16420</name>
</gene>
<dbReference type="InterPro" id="IPR005490">
    <property type="entry name" value="LD_TPept_cat_dom"/>
</dbReference>